<dbReference type="SUPFAM" id="SSF50022">
    <property type="entry name" value="ISP domain"/>
    <property type="match status" value="1"/>
</dbReference>
<dbReference type="AlphaFoldDB" id="A0AAE4YHU1"/>
<dbReference type="Gene3D" id="2.102.10.10">
    <property type="entry name" value="Rieske [2Fe-2S] iron-sulphur domain"/>
    <property type="match status" value="1"/>
</dbReference>
<keyword evidence="2" id="KW-0479">Metal-binding</keyword>
<evidence type="ECO:0000256" key="4">
    <source>
        <dbReference type="ARBA" id="ARBA00023004"/>
    </source>
</evidence>
<dbReference type="Proteomes" id="UP001193501">
    <property type="component" value="Unassembled WGS sequence"/>
</dbReference>
<keyword evidence="1" id="KW-0001">2Fe-2S</keyword>
<keyword evidence="5" id="KW-0411">Iron-sulfur</keyword>
<name>A0AAE4YHU1_9RHOB</name>
<proteinExistence type="predicted"/>
<comment type="caution">
    <text evidence="7">The sequence shown here is derived from an EMBL/GenBank/DDBJ whole genome shotgun (WGS) entry which is preliminary data.</text>
</comment>
<dbReference type="EMBL" id="JAABNR010000054">
    <property type="protein sequence ID" value="NBZ90105.1"/>
    <property type="molecule type" value="Genomic_DNA"/>
</dbReference>
<dbReference type="PANTHER" id="PTHR21266:SF60">
    <property type="entry name" value="3-KETOSTEROID-9-ALPHA-MONOOXYGENASE, OXYGENASE COMPONENT"/>
    <property type="match status" value="1"/>
</dbReference>
<evidence type="ECO:0000256" key="1">
    <source>
        <dbReference type="ARBA" id="ARBA00022714"/>
    </source>
</evidence>
<dbReference type="Pfam" id="PF19112">
    <property type="entry name" value="VanA_C"/>
    <property type="match status" value="1"/>
</dbReference>
<evidence type="ECO:0000256" key="5">
    <source>
        <dbReference type="ARBA" id="ARBA00023014"/>
    </source>
</evidence>
<protein>
    <submittedName>
        <fullName evidence="7">Rieske 2Fe-2S domain-containing protein</fullName>
    </submittedName>
</protein>
<dbReference type="InterPro" id="IPR044043">
    <property type="entry name" value="VanA_C_cat"/>
</dbReference>
<dbReference type="SUPFAM" id="SSF55961">
    <property type="entry name" value="Bet v1-like"/>
    <property type="match status" value="1"/>
</dbReference>
<dbReference type="GO" id="GO:0046872">
    <property type="term" value="F:metal ion binding"/>
    <property type="evidence" value="ECO:0007669"/>
    <property type="project" value="UniProtKB-KW"/>
</dbReference>
<organism evidence="7 8">
    <name type="scientific">Stagnihabitans tardus</name>
    <dbReference type="NCBI Taxonomy" id="2699202"/>
    <lineage>
        <taxon>Bacteria</taxon>
        <taxon>Pseudomonadati</taxon>
        <taxon>Pseudomonadota</taxon>
        <taxon>Alphaproteobacteria</taxon>
        <taxon>Rhodobacterales</taxon>
        <taxon>Paracoccaceae</taxon>
        <taxon>Stagnihabitans</taxon>
    </lineage>
</organism>
<dbReference type="InterPro" id="IPR017941">
    <property type="entry name" value="Rieske_2Fe-2S"/>
</dbReference>
<dbReference type="InterPro" id="IPR036922">
    <property type="entry name" value="Rieske_2Fe-2S_sf"/>
</dbReference>
<dbReference type="GO" id="GO:0051537">
    <property type="term" value="F:2 iron, 2 sulfur cluster binding"/>
    <property type="evidence" value="ECO:0007669"/>
    <property type="project" value="UniProtKB-KW"/>
</dbReference>
<dbReference type="CDD" id="cd08878">
    <property type="entry name" value="RHO_alpha_C_DMO-like"/>
    <property type="match status" value="1"/>
</dbReference>
<accession>A0AAE4YHU1</accession>
<evidence type="ECO:0000313" key="7">
    <source>
        <dbReference type="EMBL" id="NBZ90105.1"/>
    </source>
</evidence>
<evidence type="ECO:0000256" key="2">
    <source>
        <dbReference type="ARBA" id="ARBA00022723"/>
    </source>
</evidence>
<keyword evidence="8" id="KW-1185">Reference proteome</keyword>
<evidence type="ECO:0000256" key="3">
    <source>
        <dbReference type="ARBA" id="ARBA00023002"/>
    </source>
</evidence>
<evidence type="ECO:0000313" key="8">
    <source>
        <dbReference type="Proteomes" id="UP001193501"/>
    </source>
</evidence>
<keyword evidence="3" id="KW-0560">Oxidoreductase</keyword>
<dbReference type="InterPro" id="IPR050584">
    <property type="entry name" value="Cholesterol_7-desaturase"/>
</dbReference>
<dbReference type="Pfam" id="PF00355">
    <property type="entry name" value="Rieske"/>
    <property type="match status" value="1"/>
</dbReference>
<dbReference type="PROSITE" id="PS51296">
    <property type="entry name" value="RIESKE"/>
    <property type="match status" value="1"/>
</dbReference>
<dbReference type="RefSeq" id="WP_168776883.1">
    <property type="nucleotide sequence ID" value="NZ_JAABNR010000054.1"/>
</dbReference>
<keyword evidence="4" id="KW-0408">Iron</keyword>
<evidence type="ECO:0000259" key="6">
    <source>
        <dbReference type="PROSITE" id="PS51296"/>
    </source>
</evidence>
<feature type="domain" description="Rieske" evidence="6">
    <location>
        <begin position="7"/>
        <end position="108"/>
    </location>
</feature>
<dbReference type="GO" id="GO:0016491">
    <property type="term" value="F:oxidoreductase activity"/>
    <property type="evidence" value="ECO:0007669"/>
    <property type="project" value="UniProtKB-KW"/>
</dbReference>
<dbReference type="Gene3D" id="3.90.380.10">
    <property type="entry name" value="Naphthalene 1,2-dioxygenase Alpha Subunit, Chain A, domain 1"/>
    <property type="match status" value="1"/>
</dbReference>
<dbReference type="PANTHER" id="PTHR21266">
    <property type="entry name" value="IRON-SULFUR DOMAIN CONTAINING PROTEIN"/>
    <property type="match status" value="1"/>
</dbReference>
<sequence>MFLRNAWYVAAWDHEIGAGLVPIKVLGEEVVLYRKTDGTVAALEDACPHRKLPLSMGRIKGDQVECGYHGLTFDGKGICTRVPGAEKIPHVAQVRSYLIVERYGLLWIWMGEADKADPAQIFSVDHWGDPAWGINKGESMALDCNYLYMTDNLLDPSHVAWVHPTSFGNTAAEATPLNTTVGEKGVTVWRWMLDTPPAPFYAPFLKFKGNCDRKQHYEVHYPSHAIIRAIFTPVGTGGEGKPLHPDVFLMDSYNFMTPIDENTTKYYWFQMRNFAPDDAEVSAKFAKSVRGAFEEDRVVLAAVHKGMANKRNPHLDLKIDVGPLRFRKTLSKMIEDEQARQVAAE</sequence>
<reference evidence="7" key="1">
    <citation type="submission" date="2020-01" db="EMBL/GenBank/DDBJ databases">
        <authorList>
            <person name="Chen W.-M."/>
        </authorList>
    </citation>
    <scope>NUCLEOTIDE SEQUENCE</scope>
    <source>
        <strain evidence="7">CYK-10</strain>
    </source>
</reference>
<gene>
    <name evidence="7" type="ORF">GV832_21230</name>
</gene>